<dbReference type="EMBL" id="KZ825568">
    <property type="protein sequence ID" value="PYI27520.1"/>
    <property type="molecule type" value="Genomic_DNA"/>
</dbReference>
<accession>A0A2V5IG68</accession>
<feature type="compositionally biased region" description="Gly residues" evidence="1">
    <location>
        <begin position="89"/>
        <end position="98"/>
    </location>
</feature>
<protein>
    <submittedName>
        <fullName evidence="2">Uncharacterized protein</fullName>
    </submittedName>
</protein>
<evidence type="ECO:0000313" key="2">
    <source>
        <dbReference type="EMBL" id="PYI27520.1"/>
    </source>
</evidence>
<name>A0A2V5IG68_9EURO</name>
<reference evidence="2 3" key="1">
    <citation type="submission" date="2018-02" db="EMBL/GenBank/DDBJ databases">
        <title>The genomes of Aspergillus section Nigri reveals drivers in fungal speciation.</title>
        <authorList>
            <consortium name="DOE Joint Genome Institute"/>
            <person name="Vesth T.C."/>
            <person name="Nybo J."/>
            <person name="Theobald S."/>
            <person name="Brandl J."/>
            <person name="Frisvad J.C."/>
            <person name="Nielsen K.F."/>
            <person name="Lyhne E.K."/>
            <person name="Kogle M.E."/>
            <person name="Kuo A."/>
            <person name="Riley R."/>
            <person name="Clum A."/>
            <person name="Nolan M."/>
            <person name="Lipzen A."/>
            <person name="Salamov A."/>
            <person name="Henrissat B."/>
            <person name="Wiebenga A."/>
            <person name="De vries R.P."/>
            <person name="Grigoriev I.V."/>
            <person name="Mortensen U.H."/>
            <person name="Andersen M.R."/>
            <person name="Baker S.E."/>
        </authorList>
    </citation>
    <scope>NUCLEOTIDE SEQUENCE [LARGE SCALE GENOMIC DNA]</scope>
    <source>
        <strain evidence="2 3">CBS 114.80</strain>
    </source>
</reference>
<evidence type="ECO:0000256" key="1">
    <source>
        <dbReference type="SAM" id="MobiDB-lite"/>
    </source>
</evidence>
<proteinExistence type="predicted"/>
<dbReference type="Proteomes" id="UP000248817">
    <property type="component" value="Unassembled WGS sequence"/>
</dbReference>
<dbReference type="AlphaFoldDB" id="A0A2V5IG68"/>
<keyword evidence="3" id="KW-1185">Reference proteome</keyword>
<sequence length="276" mass="29716">MIRYKPTRITLGDGDLRYHLQRLLNRHSRLAEWHQHDQFLNDSSFDDGEDDAFLESDSDLFSAPSVSPPDSICYSAPDEDPGEGSSPRGRGGGGGGGDHNTRSACSPEASTSSSSSTIDAGSPVIVQPSALSLEVTRSAEKSVDVHSECRFSVDGHDKLLGGRNGEKSGHSPGYYDLSETSLSDCLTQPQAVLNSARGDVTGETHSSRPCSKNPVLLDPFSLHHRSGSSSTISLPAPLDSCAVLLADLLTNLLLERQPTQQSGMYKWTTIWGLFRE</sequence>
<organism evidence="2 3">
    <name type="scientific">Aspergillus indologenus CBS 114.80</name>
    <dbReference type="NCBI Taxonomy" id="1450541"/>
    <lineage>
        <taxon>Eukaryota</taxon>
        <taxon>Fungi</taxon>
        <taxon>Dikarya</taxon>
        <taxon>Ascomycota</taxon>
        <taxon>Pezizomycotina</taxon>
        <taxon>Eurotiomycetes</taxon>
        <taxon>Eurotiomycetidae</taxon>
        <taxon>Eurotiales</taxon>
        <taxon>Aspergillaceae</taxon>
        <taxon>Aspergillus</taxon>
        <taxon>Aspergillus subgen. Circumdati</taxon>
    </lineage>
</organism>
<feature type="region of interest" description="Disordered" evidence="1">
    <location>
        <begin position="51"/>
        <end position="123"/>
    </location>
</feature>
<gene>
    <name evidence="2" type="ORF">BP00DRAFT_19839</name>
</gene>
<evidence type="ECO:0000313" key="3">
    <source>
        <dbReference type="Proteomes" id="UP000248817"/>
    </source>
</evidence>